<dbReference type="InterPro" id="IPR001788">
    <property type="entry name" value="RNA-dep_RNA_pol_alsuvir"/>
</dbReference>
<feature type="domain" description="RdRp catalytic" evidence="2">
    <location>
        <begin position="263"/>
        <end position="378"/>
    </location>
</feature>
<dbReference type="GO" id="GO:0039694">
    <property type="term" value="P:viral RNA genome replication"/>
    <property type="evidence" value="ECO:0007669"/>
    <property type="project" value="InterPro"/>
</dbReference>
<evidence type="ECO:0000259" key="2">
    <source>
        <dbReference type="PROSITE" id="PS50507"/>
    </source>
</evidence>
<dbReference type="EMBL" id="KY357502">
    <property type="protein sequence ID" value="AQM32759.1"/>
    <property type="molecule type" value="Genomic_RNA"/>
</dbReference>
<evidence type="ECO:0000256" key="1">
    <source>
        <dbReference type="ARBA" id="ARBA00022953"/>
    </source>
</evidence>
<dbReference type="PROSITE" id="PS50507">
    <property type="entry name" value="RDRP_SSRNA_POS"/>
    <property type="match status" value="1"/>
</dbReference>
<organism evidence="3">
    <name type="scientific">Agaricus bisporus virus 16</name>
    <dbReference type="NCBI Taxonomy" id="1945746"/>
    <lineage>
        <taxon>Viruses</taxon>
    </lineage>
</organism>
<dbReference type="GO" id="GO:0003968">
    <property type="term" value="F:RNA-directed RNA polymerase activity"/>
    <property type="evidence" value="ECO:0007669"/>
    <property type="project" value="InterPro"/>
</dbReference>
<proteinExistence type="predicted"/>
<dbReference type="GO" id="GO:0006351">
    <property type="term" value="P:DNA-templated transcription"/>
    <property type="evidence" value="ECO:0007669"/>
    <property type="project" value="InterPro"/>
</dbReference>
<accession>A0A1Q1M951</accession>
<dbReference type="InterPro" id="IPR007094">
    <property type="entry name" value="RNA-dir_pol_PSvirus"/>
</dbReference>
<sequence>MMTLGRQLHSVENANRALRNAAEAALRDVVTSEPFREYSSQDIGRRATVVPIRSFEFNVPATHVDNYYSPDFNDDPENILGPVLEGMIPVVTSQDPASLLAAFNKRCNFMQAPKNDEIADKEFKMAIDLIRSLPRQEHWSENDDDRERWLNKFDDTKRKRMVEAWSTMSDASRRDISSKQLMVKIETLLKREDDEWAPRAIYVGTDAHNALTGPAMMVAMERWCALLDTDNDGHRLGPVDFRYGYKRDDVYLCEHLTRDSKCRVTLEGDYSRNDREQRSRVAYIIDAALEVLGFDSEVRKWMLESSEEYEVFAPLCGLKAKLKHQLPTGTTCTTFRNSVFNSVMFATSMIQQGVTNARALVLGDDLLANSQEDIRLQEWINCVDRFKMVLKAFKPGLSGKATFLSRRLIMNGTTPCLVPKIGKALARFNVRASKNPSITDDEYMAGKALAHAYEFRHVPCCARMFIDRFKIHNANQGLEDKPLEHDSWFLKISGLTTPRQVLNAVLSCPITVSEEDFTDWIADTYEVGWDDMKDLMEQVILSTEYTVLETGIFDEIAIDF</sequence>
<dbReference type="InterPro" id="IPR043128">
    <property type="entry name" value="Rev_trsase/Diguanyl_cyclase"/>
</dbReference>
<keyword evidence="1" id="KW-0693">Viral RNA replication</keyword>
<dbReference type="SUPFAM" id="SSF56672">
    <property type="entry name" value="DNA/RNA polymerases"/>
    <property type="match status" value="1"/>
</dbReference>
<protein>
    <submittedName>
        <fullName evidence="3">Replicase</fullName>
    </submittedName>
</protein>
<dbReference type="Pfam" id="PF00978">
    <property type="entry name" value="RdRP_2"/>
    <property type="match status" value="1"/>
</dbReference>
<reference evidence="3" key="1">
    <citation type="submission" date="2016-12" db="EMBL/GenBank/DDBJ databases">
        <title>Multiple viral infections in Agaricus bisporus - Characterisation of 18 unique RNA viruses and 8 ORFans identified by deep sequencing.</title>
        <authorList>
            <person name="Deakin G."/>
            <person name="Dobbs E."/>
            <person name="Jones I.M."/>
            <person name="Grogan H.M."/>
            <person name="Burton K.S."/>
        </authorList>
    </citation>
    <scope>NUCLEOTIDE SEQUENCE</scope>
    <source>
        <strain evidence="3">AbV16-003</strain>
    </source>
</reference>
<dbReference type="InterPro" id="IPR043502">
    <property type="entry name" value="DNA/RNA_pol_sf"/>
</dbReference>
<name>A0A1Q1M951_9VIRU</name>
<evidence type="ECO:0000313" key="3">
    <source>
        <dbReference type="EMBL" id="AQM32759.1"/>
    </source>
</evidence>
<dbReference type="Gene3D" id="3.30.70.270">
    <property type="match status" value="1"/>
</dbReference>
<dbReference type="GO" id="GO:0003723">
    <property type="term" value="F:RNA binding"/>
    <property type="evidence" value="ECO:0007669"/>
    <property type="project" value="InterPro"/>
</dbReference>